<name>A0A6A6FAF3_9PEZI</name>
<keyword evidence="1" id="KW-0175">Coiled coil</keyword>
<reference evidence="3" key="1">
    <citation type="journal article" date="2020" name="Stud. Mycol.">
        <title>101 Dothideomycetes genomes: a test case for predicting lifestyles and emergence of pathogens.</title>
        <authorList>
            <person name="Haridas S."/>
            <person name="Albert R."/>
            <person name="Binder M."/>
            <person name="Bloem J."/>
            <person name="Labutti K."/>
            <person name="Salamov A."/>
            <person name="Andreopoulos B."/>
            <person name="Baker S."/>
            <person name="Barry K."/>
            <person name="Bills G."/>
            <person name="Bluhm B."/>
            <person name="Cannon C."/>
            <person name="Castanera R."/>
            <person name="Culley D."/>
            <person name="Daum C."/>
            <person name="Ezra D."/>
            <person name="Gonzalez J."/>
            <person name="Henrissat B."/>
            <person name="Kuo A."/>
            <person name="Liang C."/>
            <person name="Lipzen A."/>
            <person name="Lutzoni F."/>
            <person name="Magnuson J."/>
            <person name="Mondo S."/>
            <person name="Nolan M."/>
            <person name="Ohm R."/>
            <person name="Pangilinan J."/>
            <person name="Park H.-J."/>
            <person name="Ramirez L."/>
            <person name="Alfaro M."/>
            <person name="Sun H."/>
            <person name="Tritt A."/>
            <person name="Yoshinaga Y."/>
            <person name="Zwiers L.-H."/>
            <person name="Turgeon B."/>
            <person name="Goodwin S."/>
            <person name="Spatafora J."/>
            <person name="Crous P."/>
            <person name="Grigoriev I."/>
        </authorList>
    </citation>
    <scope>NUCLEOTIDE SEQUENCE</scope>
    <source>
        <strain evidence="3">SCOH1-5</strain>
    </source>
</reference>
<accession>A0A6A6FAF3</accession>
<sequence length="730" mass="81142">MAPARVSSVESEHLAPALEEIIFSCGVCQATVSELYPANVDNPNSHSDTDDGMGVKLWIADCVHVFCGRHLEGGGVPFHSRDQPPQAICPICVRADNSHEVRNLYGIRGLTDDKLDPAIPSDYVKCPPVSLDGNDPGVEALRASQTCLRVYTALTVPQFQYSRMKSYSQEVTKRWKSADRKRRTVESTLHKERKQHRKLQADYEALRERDEELQKKLSGWEARKVQIRHYMGAVAEMARDIQMMRRELKNLGYHVEMKTYGLEAIASPQNPRAAAPRPIDSSTTLVDEKHHTSSAKRKRADYEAYPDDEQIVLELAQDDSQAMAPPPLPLPRASQQQKSEAPKHHGATLTRPQVRQFPEKARQRKQHHLQHEVPHGRASASGYDDHVPGSEHLNSLPDLHSMNLNDSTQSRPYNGIFERPSDRAMHLAPPPYTRAQDSHRSQTLGHASANPYSPHGPAQYFGASMEQVRHTNPAASEQRLGIANQGSSYVDPIERSGPVARAHSPGRPPPQWARQTQRPDLRQPAIQRDVAHPHPIAPQPAASVISPFFKSDTARMPESAPRRDARAANHVDAARSEAPASYDFVLPSRVSANRRESRNKGFWSDAYCDATHSDERPDPTGVAAYQNHPEDARRGSDHMSGSLWSSRPAPRPPVASSSRAQVNISQTPSKGRVTLPPASSTQRNWDPQVSQIRGVRGAGPPSSHHYAWTSGVPSYTDRGALHSDRGFSRR</sequence>
<dbReference type="AlphaFoldDB" id="A0A6A6FAF3"/>
<protein>
    <submittedName>
        <fullName evidence="3">Uncharacterized protein</fullName>
    </submittedName>
</protein>
<dbReference type="EMBL" id="ML992681">
    <property type="protein sequence ID" value="KAF2210392.1"/>
    <property type="molecule type" value="Genomic_DNA"/>
</dbReference>
<feature type="compositionally biased region" description="Polar residues" evidence="2">
    <location>
        <begin position="677"/>
        <end position="691"/>
    </location>
</feature>
<organism evidence="3 4">
    <name type="scientific">Cercospora zeae-maydis SCOH1-5</name>
    <dbReference type="NCBI Taxonomy" id="717836"/>
    <lineage>
        <taxon>Eukaryota</taxon>
        <taxon>Fungi</taxon>
        <taxon>Dikarya</taxon>
        <taxon>Ascomycota</taxon>
        <taxon>Pezizomycotina</taxon>
        <taxon>Dothideomycetes</taxon>
        <taxon>Dothideomycetidae</taxon>
        <taxon>Mycosphaerellales</taxon>
        <taxon>Mycosphaerellaceae</taxon>
        <taxon>Cercospora</taxon>
    </lineage>
</organism>
<gene>
    <name evidence="3" type="ORF">CERZMDRAFT_99455</name>
</gene>
<feature type="compositionally biased region" description="Basic and acidic residues" evidence="2">
    <location>
        <begin position="554"/>
        <end position="575"/>
    </location>
</feature>
<evidence type="ECO:0000313" key="4">
    <source>
        <dbReference type="Proteomes" id="UP000799539"/>
    </source>
</evidence>
<feature type="coiled-coil region" evidence="1">
    <location>
        <begin position="189"/>
        <end position="223"/>
    </location>
</feature>
<feature type="region of interest" description="Disordered" evidence="2">
    <location>
        <begin position="321"/>
        <end position="411"/>
    </location>
</feature>
<evidence type="ECO:0000256" key="2">
    <source>
        <dbReference type="SAM" id="MobiDB-lite"/>
    </source>
</evidence>
<feature type="region of interest" description="Disordered" evidence="2">
    <location>
        <begin position="432"/>
        <end position="455"/>
    </location>
</feature>
<feature type="compositionally biased region" description="Polar residues" evidence="2">
    <location>
        <begin position="402"/>
        <end position="411"/>
    </location>
</feature>
<keyword evidence="4" id="KW-1185">Reference proteome</keyword>
<feature type="region of interest" description="Disordered" evidence="2">
    <location>
        <begin position="268"/>
        <end position="305"/>
    </location>
</feature>
<feature type="region of interest" description="Disordered" evidence="2">
    <location>
        <begin position="493"/>
        <end position="521"/>
    </location>
</feature>
<evidence type="ECO:0000256" key="1">
    <source>
        <dbReference type="SAM" id="Coils"/>
    </source>
</evidence>
<proteinExistence type="predicted"/>
<dbReference type="OrthoDB" id="5410764at2759"/>
<feature type="region of interest" description="Disordered" evidence="2">
    <location>
        <begin position="610"/>
        <end position="730"/>
    </location>
</feature>
<evidence type="ECO:0000313" key="3">
    <source>
        <dbReference type="EMBL" id="KAF2210392.1"/>
    </source>
</evidence>
<dbReference type="Proteomes" id="UP000799539">
    <property type="component" value="Unassembled WGS sequence"/>
</dbReference>
<feature type="compositionally biased region" description="Basic and acidic residues" evidence="2">
    <location>
        <begin position="719"/>
        <end position="730"/>
    </location>
</feature>
<feature type="compositionally biased region" description="Basic and acidic residues" evidence="2">
    <location>
        <begin position="628"/>
        <end position="637"/>
    </location>
</feature>
<feature type="region of interest" description="Disordered" evidence="2">
    <location>
        <begin position="554"/>
        <end position="576"/>
    </location>
</feature>